<evidence type="ECO:0000313" key="1">
    <source>
        <dbReference type="EMBL" id="ARW58972.1"/>
    </source>
</evidence>
<name>A0A2H4IBQ1_9CAUD</name>
<gene>
    <name evidence="1" type="ORF">Y3_332</name>
</gene>
<reference evidence="1 2" key="1">
    <citation type="submission" date="2017-04" db="EMBL/GenBank/DDBJ databases">
        <authorList>
            <person name="Afonso C.L."/>
            <person name="Miller P.J."/>
            <person name="Scott M.A."/>
            <person name="Spackman E."/>
            <person name="Goraichik I."/>
            <person name="Dimitrov K.M."/>
            <person name="Suarez D.L."/>
            <person name="Swayne D.E."/>
        </authorList>
    </citation>
    <scope>NUCLEOTIDE SEQUENCE [LARGE SCALE GENOMIC DNA]</scope>
</reference>
<accession>A0A2H4IBQ1</accession>
<evidence type="ECO:0000313" key="2">
    <source>
        <dbReference type="Proteomes" id="UP000240568"/>
    </source>
</evidence>
<dbReference type="Proteomes" id="UP000240568">
    <property type="component" value="Segment"/>
</dbReference>
<sequence length="376" mass="43375">MIAEEQDLNSFLSQRLNLVEGSAEFRKVYAATVRYVGSGYKSIAGYHRDLQAVVDFKQFEFTAADLRIDLSSICRFTLKMRFFVLAVCFHKEPQEIIQKYASYGLSKREAVLAWNTLLKSDDERKTIRRTAKAKHKGLVLAMVSSRELRVRLDQTSSLFAELHRNAKRLVRKNLQWVSLSHNIPIADLTCDIMCKVLLSYYQSLPNKFSEAHQLNYLRASLTNRINNMNNYYSAEKRRRMHKVGEDKYEIIVMSDNQMWHDPNDDSSASYEDMLGSDARVHTEQMENSLTINRLLVDAEGTKRHRLYTTVLGRDCADFTEYLRENGMLKNTMTCATEWFMAKPSKFIRKTLAKWLDVSITSINAGLDTLRGSLQAA</sequence>
<protein>
    <submittedName>
        <fullName evidence="1">Uncharacterized protein</fullName>
    </submittedName>
</protein>
<keyword evidence="2" id="KW-1185">Reference proteome</keyword>
<organism evidence="1 2">
    <name type="scientific">Erwinia phage vB_EamM_Y3</name>
    <dbReference type="NCBI Taxonomy" id="1983553"/>
    <lineage>
        <taxon>Viruses</taxon>
        <taxon>Duplodnaviria</taxon>
        <taxon>Heunggongvirae</taxon>
        <taxon>Uroviricota</taxon>
        <taxon>Caudoviricetes</taxon>
        <taxon>Sasquatchvirus</taxon>
        <taxon>Sasquatchvirus Y3</taxon>
    </lineage>
</organism>
<dbReference type="EMBL" id="KY984068">
    <property type="protein sequence ID" value="ARW58972.1"/>
    <property type="molecule type" value="Genomic_DNA"/>
</dbReference>
<proteinExistence type="predicted"/>